<feature type="region of interest" description="Disordered" evidence="3">
    <location>
        <begin position="117"/>
        <end position="141"/>
    </location>
</feature>
<dbReference type="InterPro" id="IPR008969">
    <property type="entry name" value="CarboxyPept-like_regulatory"/>
</dbReference>
<dbReference type="GO" id="GO:0019062">
    <property type="term" value="P:virion attachment to host cell"/>
    <property type="evidence" value="ECO:0007669"/>
    <property type="project" value="InterPro"/>
</dbReference>
<feature type="compositionally biased region" description="Low complexity" evidence="3">
    <location>
        <begin position="124"/>
        <end position="141"/>
    </location>
</feature>
<dbReference type="PANTHER" id="PTHR35191:SF1">
    <property type="entry name" value="PROPHAGE SIDE TAIL FIBER PROTEIN HOMOLOG STFQ-RELATED"/>
    <property type="match status" value="1"/>
</dbReference>
<evidence type="ECO:0000256" key="1">
    <source>
        <dbReference type="ARBA" id="ARBA00004328"/>
    </source>
</evidence>
<dbReference type="Pfam" id="PF03406">
    <property type="entry name" value="Phage_fiber_2"/>
    <property type="match status" value="1"/>
</dbReference>
<proteinExistence type="predicted"/>
<dbReference type="AlphaFoldDB" id="A0A727CTD9"/>
<dbReference type="Gene3D" id="6.20.70.20">
    <property type="match status" value="1"/>
</dbReference>
<sequence>MPVLISGVLKDGTGTPVQNCTIQLKACRTSTTVVVNTVASENPDDAGCYSMDVEQGQYTVTLLVDGYPPSHAGVITVYDDSKPGTLNDFLGAMTEDDVRPEALRRFEAMVEEVARQASEASRNATAAGQASEQAQTSAGQAAESATAAVNAAGAAEASATQAASSAASAESSAGTATTKAGEASASAASADTARTAAAASAAAAKTSEANADASRTAAGDSAAAAAASATAAQTSAERAGASETAAKTSETQAASSAGDAGASATAAAASEKAAAASAAAAKTSETNAATSASTSAASATAASSSASEASTHAAASDTSASLAAQSSTAAGAAATRAEDAAKRAEDIADVISLEDASLTKKGIVKLSSATDSDSEALAATPKAVHAVMDEVQTKAPLDSPALTGTPTAPTPETTAAGIEIATAAFVAAKVAQLVGSAPEALDTLKELADALGNDPNFATTITNMIAGKQPLDDTLTALSGKSVDGLIEYVGLRETINRAAGAMQKDQNGGDIPDKDLFVRRIGATRAFDGAVNIGGDDNPWTTAEFISWLESCGAFNHPYWMCRGSWSYAHNKIITDTGCGNICLAGAVVEVMGFRGAMTIRVTTPTTTSGGGVASAQFTYINNGDGYSPGWRRDFNTVNKPAADEMGALSVNGGRINGALGIGTDNALGGSSIVLGDNDTGFKQNGDGVLDVYANNALVARLQPGKLYVVGDVLAGDGRKLSLTSDNNSSLNARFNLWGDANRPTVIELDDDQGWQYYSQRNPDGSVLLTVNGDIMANRKLNVGAATFSSDGNINGSLWGGWLNDWINNTIINRFVQDIRLGGIEYAQAWNGPGYNDTPGYVITGVTNGNSDELIDGVHRRPLQKLIGGVWYNVASI</sequence>
<evidence type="ECO:0000259" key="4">
    <source>
        <dbReference type="Pfam" id="PF08400"/>
    </source>
</evidence>
<dbReference type="GO" id="GO:0046718">
    <property type="term" value="P:symbiont entry into host cell"/>
    <property type="evidence" value="ECO:0007669"/>
    <property type="project" value="InterPro"/>
</dbReference>
<comment type="caution">
    <text evidence="5">The sequence shown here is derived from an EMBL/GenBank/DDBJ whole genome shotgun (WGS) entry which is preliminary data.</text>
</comment>
<name>A0A727CTD9_SALET</name>
<organism evidence="5">
    <name type="scientific">Salmonella enterica subsp. enterica serovar Napoli</name>
    <dbReference type="NCBI Taxonomy" id="1151001"/>
    <lineage>
        <taxon>Bacteria</taxon>
        <taxon>Pseudomonadati</taxon>
        <taxon>Pseudomonadota</taxon>
        <taxon>Gammaproteobacteria</taxon>
        <taxon>Enterobacterales</taxon>
        <taxon>Enterobacteriaceae</taxon>
        <taxon>Salmonella</taxon>
    </lineage>
</organism>
<protein>
    <submittedName>
        <fullName evidence="5">Shikimate transporter</fullName>
    </submittedName>
</protein>
<dbReference type="Pfam" id="PF08400">
    <property type="entry name" value="phage_tail_N"/>
    <property type="match status" value="1"/>
</dbReference>
<dbReference type="InterPro" id="IPR013609">
    <property type="entry name" value="Stf-like_N"/>
</dbReference>
<evidence type="ECO:0000313" key="5">
    <source>
        <dbReference type="EMBL" id="HAE1855354.1"/>
    </source>
</evidence>
<dbReference type="InterPro" id="IPR005068">
    <property type="entry name" value="Phage_lambda_Stf-r2"/>
</dbReference>
<dbReference type="SUPFAM" id="SSF49464">
    <property type="entry name" value="Carboxypeptidase regulatory domain-like"/>
    <property type="match status" value="1"/>
</dbReference>
<gene>
    <name evidence="5" type="ORF">G3V22_004365</name>
</gene>
<feature type="region of interest" description="Disordered" evidence="3">
    <location>
        <begin position="234"/>
        <end position="253"/>
    </location>
</feature>
<evidence type="ECO:0000256" key="2">
    <source>
        <dbReference type="ARBA" id="ARBA00022581"/>
    </source>
</evidence>
<evidence type="ECO:0000256" key="3">
    <source>
        <dbReference type="SAM" id="MobiDB-lite"/>
    </source>
</evidence>
<feature type="domain" description="Lambda-like tail fibre protein N-terminal" evidence="4">
    <location>
        <begin position="1"/>
        <end position="134"/>
    </location>
</feature>
<dbReference type="EMBL" id="DAARCN010000120">
    <property type="protein sequence ID" value="HAE1855354.1"/>
    <property type="molecule type" value="Genomic_DNA"/>
</dbReference>
<reference evidence="5" key="2">
    <citation type="submission" date="2018-07" db="EMBL/GenBank/DDBJ databases">
        <authorList>
            <consortium name="NCBI Pathogen Detection Project"/>
        </authorList>
    </citation>
    <scope>NUCLEOTIDE SEQUENCE</scope>
    <source>
        <strain evidence="5">Salmonella enterica</strain>
    </source>
</reference>
<dbReference type="PANTHER" id="PTHR35191">
    <property type="entry name" value="PROPHAGE SIDE TAIL FIBER PROTEIN HOMOLOG STFQ-RELATED"/>
    <property type="match status" value="1"/>
</dbReference>
<comment type="subcellular location">
    <subcellularLocation>
        <location evidence="1">Virion</location>
    </subcellularLocation>
</comment>
<reference evidence="5" key="1">
    <citation type="journal article" date="2018" name="Genome Biol.">
        <title>SKESA: strategic k-mer extension for scrupulous assemblies.</title>
        <authorList>
            <person name="Souvorov A."/>
            <person name="Agarwala R."/>
            <person name="Lipman D.J."/>
        </authorList>
    </citation>
    <scope>NUCLEOTIDE SEQUENCE</scope>
    <source>
        <strain evidence="5">Salmonella enterica</strain>
    </source>
</reference>
<accession>A0A727CTD9</accession>
<dbReference type="Gene3D" id="2.60.40.1120">
    <property type="entry name" value="Carboxypeptidase-like, regulatory domain"/>
    <property type="match status" value="1"/>
</dbReference>
<dbReference type="InterPro" id="IPR051934">
    <property type="entry name" value="Phage_Tail_Fiber_Structural"/>
</dbReference>
<keyword evidence="2" id="KW-0945">Host-virus interaction</keyword>